<evidence type="ECO:0000313" key="3">
    <source>
        <dbReference type="Proteomes" id="UP000185622"/>
    </source>
</evidence>
<name>A0ABN4XGM6_9RHOB</name>
<protein>
    <recommendedName>
        <fullName evidence="1">NERD domain-containing protein</fullName>
    </recommendedName>
</protein>
<evidence type="ECO:0000313" key="2">
    <source>
        <dbReference type="EMBL" id="AQS48691.1"/>
    </source>
</evidence>
<reference evidence="2 3" key="1">
    <citation type="submission" date="2017-01" db="EMBL/GenBank/DDBJ databases">
        <title>The complete genome sequence of a sulfur-oxidizing marine bacterium Thioclava sp. 25B10_4T.</title>
        <authorList>
            <person name="Liu Y."/>
            <person name="Lai Q."/>
            <person name="Shao Z."/>
        </authorList>
    </citation>
    <scope>NUCLEOTIDE SEQUENCE [LARGE SCALE GENOMIC DNA]</scope>
    <source>
        <strain evidence="2 3">25B10_4</strain>
    </source>
</reference>
<dbReference type="Pfam" id="PF01396">
    <property type="entry name" value="Zn_ribbon_Top1"/>
    <property type="match status" value="1"/>
</dbReference>
<dbReference type="Pfam" id="PF08378">
    <property type="entry name" value="NERD"/>
    <property type="match status" value="1"/>
</dbReference>
<dbReference type="SUPFAM" id="SSF57783">
    <property type="entry name" value="Zinc beta-ribbon"/>
    <property type="match status" value="1"/>
</dbReference>
<feature type="domain" description="NERD" evidence="1">
    <location>
        <begin position="25"/>
        <end position="142"/>
    </location>
</feature>
<organism evidence="2 3">
    <name type="scientific">Thioclava nitratireducens</name>
    <dbReference type="NCBI Taxonomy" id="1915078"/>
    <lineage>
        <taxon>Bacteria</taxon>
        <taxon>Pseudomonadati</taxon>
        <taxon>Pseudomonadota</taxon>
        <taxon>Alphaproteobacteria</taxon>
        <taxon>Rhodobacterales</taxon>
        <taxon>Paracoccaceae</taxon>
        <taxon>Thioclava</taxon>
    </lineage>
</organism>
<evidence type="ECO:0000259" key="1">
    <source>
        <dbReference type="PROSITE" id="PS50965"/>
    </source>
</evidence>
<gene>
    <name evidence="2" type="ORF">BMG03_13485</name>
</gene>
<proteinExistence type="predicted"/>
<dbReference type="InterPro" id="IPR013498">
    <property type="entry name" value="Topo_IA_Znf"/>
</dbReference>
<dbReference type="InterPro" id="IPR011528">
    <property type="entry name" value="NERD"/>
</dbReference>
<dbReference type="RefSeq" id="WP_075775510.1">
    <property type="nucleotide sequence ID" value="NZ_CP019437.1"/>
</dbReference>
<dbReference type="Proteomes" id="UP000185622">
    <property type="component" value="Chromosome"/>
</dbReference>
<dbReference type="Gene3D" id="3.30.65.10">
    <property type="entry name" value="Bacterial Topoisomerase I, domain 1"/>
    <property type="match status" value="1"/>
</dbReference>
<sequence length="260" mass="29220">MDALFFPVVLLLLLFVAIVKSPRFKGFIGEVYVSKGLEKLAEEGGMHLFDDVTLPVKDGTTQIDHVLISRSGVFVIETKNMSGWIFGAERQSHWTQVLYKKKTKFQNPLRQNYKHIKAIEDCLGVDGSKVHGVIVFVGGAVPKTEFPPSVHWRRNSMLNFLKSPRQVVLTESEVEALCQALEGRRFERGLRTTQQHIKNVRAARIVSQASTDGCPRCGSAMVERRSKKTGDVFLGCTNFPKCRGTRKVETPKVVAFSRQQ</sequence>
<dbReference type="PROSITE" id="PS50965">
    <property type="entry name" value="NERD"/>
    <property type="match status" value="1"/>
</dbReference>
<dbReference type="EMBL" id="CP019437">
    <property type="protein sequence ID" value="AQS48691.1"/>
    <property type="molecule type" value="Genomic_DNA"/>
</dbReference>
<accession>A0ABN4XGM6</accession>
<keyword evidence="3" id="KW-1185">Reference proteome</keyword>